<dbReference type="SUPFAM" id="SSF52172">
    <property type="entry name" value="CheY-like"/>
    <property type="match status" value="1"/>
</dbReference>
<dbReference type="InterPro" id="IPR001789">
    <property type="entry name" value="Sig_transdc_resp-reg_receiver"/>
</dbReference>
<proteinExistence type="predicted"/>
<dbReference type="Proteomes" id="UP000614424">
    <property type="component" value="Unassembled WGS sequence"/>
</dbReference>
<sequence length="127" mass="14037">MAIDFNMKVLVVDDFATMRRIVKNILVQLGFKNIIEADDGTTAVDVLKSEKIDLIISDWNMPKMTGLDLLKHVRGNADIGATPFIMVTAEAQQDNIILAVKAKVSQYIVKPFTADTLGEKINKVFGV</sequence>
<feature type="modified residue" description="4-aspartylphosphate" evidence="1">
    <location>
        <position position="58"/>
    </location>
</feature>
<evidence type="ECO:0000313" key="3">
    <source>
        <dbReference type="EMBL" id="MBC8318918.1"/>
    </source>
</evidence>
<dbReference type="EMBL" id="JACNJZ010000198">
    <property type="protein sequence ID" value="MBC8318918.1"/>
    <property type="molecule type" value="Genomic_DNA"/>
</dbReference>
<evidence type="ECO:0000259" key="2">
    <source>
        <dbReference type="PROSITE" id="PS50110"/>
    </source>
</evidence>
<keyword evidence="1" id="KW-0597">Phosphoprotein</keyword>
<dbReference type="AlphaFoldDB" id="A0A8J6NI10"/>
<gene>
    <name evidence="3" type="ORF">H8E41_13525</name>
</gene>
<dbReference type="SMART" id="SM00448">
    <property type="entry name" value="REC"/>
    <property type="match status" value="1"/>
</dbReference>
<accession>A0A8J6NI10</accession>
<dbReference type="PROSITE" id="PS50110">
    <property type="entry name" value="RESPONSE_REGULATORY"/>
    <property type="match status" value="1"/>
</dbReference>
<evidence type="ECO:0000256" key="1">
    <source>
        <dbReference type="PROSITE-ProRule" id="PRU00169"/>
    </source>
</evidence>
<dbReference type="InterPro" id="IPR052048">
    <property type="entry name" value="ST_Response_Regulator"/>
</dbReference>
<dbReference type="PANTHER" id="PTHR43228">
    <property type="entry name" value="TWO-COMPONENT RESPONSE REGULATOR"/>
    <property type="match status" value="1"/>
</dbReference>
<feature type="domain" description="Response regulatory" evidence="2">
    <location>
        <begin position="8"/>
        <end position="125"/>
    </location>
</feature>
<dbReference type="GO" id="GO:0000160">
    <property type="term" value="P:phosphorelay signal transduction system"/>
    <property type="evidence" value="ECO:0007669"/>
    <property type="project" value="InterPro"/>
</dbReference>
<dbReference type="Gene3D" id="3.40.50.2300">
    <property type="match status" value="1"/>
</dbReference>
<comment type="caution">
    <text evidence="3">The sequence shown here is derived from an EMBL/GenBank/DDBJ whole genome shotgun (WGS) entry which is preliminary data.</text>
</comment>
<organism evidence="3 4">
    <name type="scientific">Candidatus Desulfobia pelagia</name>
    <dbReference type="NCBI Taxonomy" id="2841692"/>
    <lineage>
        <taxon>Bacteria</taxon>
        <taxon>Pseudomonadati</taxon>
        <taxon>Thermodesulfobacteriota</taxon>
        <taxon>Desulfobulbia</taxon>
        <taxon>Desulfobulbales</taxon>
        <taxon>Desulfobulbaceae</taxon>
        <taxon>Candidatus Desulfobia</taxon>
    </lineage>
</organism>
<evidence type="ECO:0000313" key="4">
    <source>
        <dbReference type="Proteomes" id="UP000614424"/>
    </source>
</evidence>
<reference evidence="3 4" key="1">
    <citation type="submission" date="2020-08" db="EMBL/GenBank/DDBJ databases">
        <title>Bridging the membrane lipid divide: bacteria of the FCB group superphylum have the potential to synthesize archaeal ether lipids.</title>
        <authorList>
            <person name="Villanueva L."/>
            <person name="Von Meijenfeldt F.A.B."/>
            <person name="Westbye A.B."/>
            <person name="Yadav S."/>
            <person name="Hopmans E.C."/>
            <person name="Dutilh B.E."/>
            <person name="Sinninghe Damste J.S."/>
        </authorList>
    </citation>
    <scope>NUCLEOTIDE SEQUENCE [LARGE SCALE GENOMIC DNA]</scope>
    <source>
        <strain evidence="3">NIOZ-UU47</strain>
    </source>
</reference>
<dbReference type="InterPro" id="IPR011006">
    <property type="entry name" value="CheY-like_superfamily"/>
</dbReference>
<dbReference type="PANTHER" id="PTHR43228:SF1">
    <property type="entry name" value="TWO-COMPONENT RESPONSE REGULATOR ARR22"/>
    <property type="match status" value="1"/>
</dbReference>
<protein>
    <submittedName>
        <fullName evidence="3">Response regulator</fullName>
    </submittedName>
</protein>
<dbReference type="Pfam" id="PF00072">
    <property type="entry name" value="Response_reg"/>
    <property type="match status" value="1"/>
</dbReference>
<name>A0A8J6NI10_9BACT</name>